<proteinExistence type="predicted"/>
<name>A0AAD5IEV6_ACENE</name>
<accession>A0AAD5IEV6</accession>
<keyword evidence="3" id="KW-1185">Reference proteome</keyword>
<feature type="region of interest" description="Disordered" evidence="1">
    <location>
        <begin position="218"/>
        <end position="241"/>
    </location>
</feature>
<evidence type="ECO:0000313" key="2">
    <source>
        <dbReference type="EMBL" id="KAI9161588.1"/>
    </source>
</evidence>
<gene>
    <name evidence="2" type="ORF">LWI28_018881</name>
</gene>
<sequence length="300" mass="34688">MLIVLTGDHPCPMFVKVSDRSRVFKVSIEKEEDPIDFAWVTEMLDLKFESEIERGFLFRTRGVHHIRKVLSGKLVLEKGVTDRNRGYKEDSCTSLTESSSEEGQLGTFGGNRGECSKWARVNSGDGLSKELSSPIRIQKRSSSDSLIEGRGTVVRRVVPRQVLVNQNIRRVGADHRWRALSDYLEMGLFIYLWKIWMEEKISKKRRYMRKDYSVKKHGMRTRNGGCDVEESRKDGQRNNKRKGLKELARNFEEETSKVIEIGVALGFDFKGKENEVVLEVARREREDEESLALEQNRKVQ</sequence>
<protein>
    <submittedName>
        <fullName evidence="2">Uncharacterized protein</fullName>
    </submittedName>
</protein>
<dbReference type="EMBL" id="JAJSOW010000106">
    <property type="protein sequence ID" value="KAI9161588.1"/>
    <property type="molecule type" value="Genomic_DNA"/>
</dbReference>
<comment type="caution">
    <text evidence="2">The sequence shown here is derived from an EMBL/GenBank/DDBJ whole genome shotgun (WGS) entry which is preliminary data.</text>
</comment>
<evidence type="ECO:0000313" key="3">
    <source>
        <dbReference type="Proteomes" id="UP001064489"/>
    </source>
</evidence>
<organism evidence="2 3">
    <name type="scientific">Acer negundo</name>
    <name type="common">Box elder</name>
    <dbReference type="NCBI Taxonomy" id="4023"/>
    <lineage>
        <taxon>Eukaryota</taxon>
        <taxon>Viridiplantae</taxon>
        <taxon>Streptophyta</taxon>
        <taxon>Embryophyta</taxon>
        <taxon>Tracheophyta</taxon>
        <taxon>Spermatophyta</taxon>
        <taxon>Magnoliopsida</taxon>
        <taxon>eudicotyledons</taxon>
        <taxon>Gunneridae</taxon>
        <taxon>Pentapetalae</taxon>
        <taxon>rosids</taxon>
        <taxon>malvids</taxon>
        <taxon>Sapindales</taxon>
        <taxon>Sapindaceae</taxon>
        <taxon>Hippocastanoideae</taxon>
        <taxon>Acereae</taxon>
        <taxon>Acer</taxon>
    </lineage>
</organism>
<dbReference type="Proteomes" id="UP001064489">
    <property type="component" value="Chromosome 2"/>
</dbReference>
<reference evidence="2" key="1">
    <citation type="journal article" date="2022" name="Plant J.">
        <title>Strategies of tolerance reflected in two North American maple genomes.</title>
        <authorList>
            <person name="McEvoy S.L."/>
            <person name="Sezen U.U."/>
            <person name="Trouern-Trend A."/>
            <person name="McMahon S.M."/>
            <person name="Schaberg P.G."/>
            <person name="Yang J."/>
            <person name="Wegrzyn J.L."/>
            <person name="Swenson N.G."/>
        </authorList>
    </citation>
    <scope>NUCLEOTIDE SEQUENCE</scope>
    <source>
        <strain evidence="2">91603</strain>
    </source>
</reference>
<evidence type="ECO:0000256" key="1">
    <source>
        <dbReference type="SAM" id="MobiDB-lite"/>
    </source>
</evidence>
<dbReference type="AlphaFoldDB" id="A0AAD5IEV6"/>
<reference evidence="2" key="2">
    <citation type="submission" date="2023-02" db="EMBL/GenBank/DDBJ databases">
        <authorList>
            <person name="Swenson N.G."/>
            <person name="Wegrzyn J.L."/>
            <person name="Mcevoy S.L."/>
        </authorList>
    </citation>
    <scope>NUCLEOTIDE SEQUENCE</scope>
    <source>
        <strain evidence="2">91603</strain>
        <tissue evidence="2">Leaf</tissue>
    </source>
</reference>